<dbReference type="EMBL" id="FLQV01003440">
    <property type="protein sequence ID" value="SBT02466.1"/>
    <property type="molecule type" value="Genomic_DNA"/>
</dbReference>
<sequence>MESDDTTYYDIGCKYLFYWLYTHVKSNEKAFINTLNLYKQLYRIYNEQHNAFGIFNKYIDIMNEHTIDKLVKITDIKKHNRSIKNIKKCKGVKYLLSPVEKSDIVAFDPWIHRLIGKNKNILEYINEETNHSLNTYEIRDDNSNMPNYNIAYNSS</sequence>
<proteinExistence type="predicted"/>
<name>A0A1A8XDR6_PLAOA</name>
<evidence type="ECO:0000313" key="2">
    <source>
        <dbReference type="EMBL" id="SBT02466.1"/>
    </source>
</evidence>
<dbReference type="AlphaFoldDB" id="A0A1A8XDR6"/>
<protein>
    <submittedName>
        <fullName evidence="2">PIR Superfamily Protein</fullName>
    </submittedName>
</protein>
<evidence type="ECO:0000313" key="1">
    <source>
        <dbReference type="EMBL" id="SBS95187.1"/>
    </source>
</evidence>
<organism evidence="2 3">
    <name type="scientific">Plasmodium ovale curtisi</name>
    <dbReference type="NCBI Taxonomy" id="864141"/>
    <lineage>
        <taxon>Eukaryota</taxon>
        <taxon>Sar</taxon>
        <taxon>Alveolata</taxon>
        <taxon>Apicomplexa</taxon>
        <taxon>Aconoidasida</taxon>
        <taxon>Haemosporida</taxon>
        <taxon>Plasmodiidae</taxon>
        <taxon>Plasmodium</taxon>
        <taxon>Plasmodium (Plasmodium)</taxon>
    </lineage>
</organism>
<reference evidence="2" key="1">
    <citation type="submission" date="2016-05" db="EMBL/GenBank/DDBJ databases">
        <authorList>
            <person name="Lavstsen T."/>
            <person name="Jespersen J.S."/>
        </authorList>
    </citation>
    <scope>NUCLEOTIDE SEQUENCE [LARGE SCALE GENOMIC DNA]</scope>
</reference>
<evidence type="ECO:0000313" key="4">
    <source>
        <dbReference type="Proteomes" id="UP000078560"/>
    </source>
</evidence>
<evidence type="ECO:0000313" key="3">
    <source>
        <dbReference type="Proteomes" id="UP000078546"/>
    </source>
</evidence>
<gene>
    <name evidence="2" type="ORF">POVCU1_077170</name>
    <name evidence="1" type="ORF">POVCU2_0093840</name>
</gene>
<dbReference type="EMBL" id="FLQU01001960">
    <property type="protein sequence ID" value="SBS95187.1"/>
    <property type="molecule type" value="Genomic_DNA"/>
</dbReference>
<accession>A0A1A8XDR6</accession>
<dbReference type="Proteomes" id="UP000078546">
    <property type="component" value="Unassembled WGS sequence"/>
</dbReference>
<dbReference type="Proteomes" id="UP000078560">
    <property type="component" value="Unassembled WGS sequence"/>
</dbReference>
<reference evidence="3 4" key="2">
    <citation type="submission" date="2016-05" db="EMBL/GenBank/DDBJ databases">
        <authorList>
            <person name="Naeem Raeece"/>
        </authorList>
    </citation>
    <scope>NUCLEOTIDE SEQUENCE [LARGE SCALE GENOMIC DNA]</scope>
</reference>